<evidence type="ECO:0000256" key="3">
    <source>
        <dbReference type="SAM" id="MobiDB-lite"/>
    </source>
</evidence>
<protein>
    <recommendedName>
        <fullName evidence="4">GH29D-like beta-sandwich domain-containing protein</fullName>
    </recommendedName>
</protein>
<dbReference type="Proteomes" id="UP001321582">
    <property type="component" value="Chromosome"/>
</dbReference>
<dbReference type="AlphaFoldDB" id="A0AAU9DVJ2"/>
<dbReference type="GO" id="GO:0004518">
    <property type="term" value="F:nuclease activity"/>
    <property type="evidence" value="ECO:0007669"/>
    <property type="project" value="UniProtKB-KW"/>
</dbReference>
<organism evidence="5 6">
    <name type="scientific">Haliovirga abyssi</name>
    <dbReference type="NCBI Taxonomy" id="2996794"/>
    <lineage>
        <taxon>Bacteria</taxon>
        <taxon>Fusobacteriati</taxon>
        <taxon>Fusobacteriota</taxon>
        <taxon>Fusobacteriia</taxon>
        <taxon>Fusobacteriales</taxon>
        <taxon>Haliovirgaceae</taxon>
        <taxon>Haliovirga</taxon>
    </lineage>
</organism>
<dbReference type="InterPro" id="IPR059177">
    <property type="entry name" value="GH29D-like_dom"/>
</dbReference>
<gene>
    <name evidence="5" type="ORF">HLVA_19530</name>
</gene>
<evidence type="ECO:0000259" key="4">
    <source>
        <dbReference type="Pfam" id="PF13290"/>
    </source>
</evidence>
<dbReference type="KEGG" id="haby:HLVA_19530"/>
<dbReference type="SUPFAM" id="SSF54060">
    <property type="entry name" value="His-Me finger endonucleases"/>
    <property type="match status" value="1"/>
</dbReference>
<accession>A0AAU9DVJ2</accession>
<evidence type="ECO:0000313" key="5">
    <source>
        <dbReference type="EMBL" id="BDU51384.1"/>
    </source>
</evidence>
<evidence type="ECO:0000313" key="6">
    <source>
        <dbReference type="Proteomes" id="UP001321582"/>
    </source>
</evidence>
<dbReference type="Pfam" id="PF04231">
    <property type="entry name" value="Endonuclease_1"/>
    <property type="match status" value="1"/>
</dbReference>
<dbReference type="PROSITE" id="PS51257">
    <property type="entry name" value="PROKAR_LIPOPROTEIN"/>
    <property type="match status" value="1"/>
</dbReference>
<keyword evidence="6" id="KW-1185">Reference proteome</keyword>
<dbReference type="PANTHER" id="PTHR33607">
    <property type="entry name" value="ENDONUCLEASE-1"/>
    <property type="match status" value="1"/>
</dbReference>
<feature type="domain" description="GH29D-like beta-sandwich" evidence="4">
    <location>
        <begin position="322"/>
        <end position="386"/>
    </location>
</feature>
<evidence type="ECO:0000256" key="2">
    <source>
        <dbReference type="ARBA" id="ARBA00022801"/>
    </source>
</evidence>
<name>A0AAU9DVJ2_9FUSO</name>
<keyword evidence="1" id="KW-0540">Nuclease</keyword>
<dbReference type="RefSeq" id="WP_307904274.1">
    <property type="nucleotide sequence ID" value="NZ_AP027059.1"/>
</dbReference>
<feature type="region of interest" description="Disordered" evidence="3">
    <location>
        <begin position="510"/>
        <end position="536"/>
    </location>
</feature>
<dbReference type="InterPro" id="IPR007346">
    <property type="entry name" value="Endonuclease-I"/>
</dbReference>
<keyword evidence="2" id="KW-0378">Hydrolase</keyword>
<evidence type="ECO:0000256" key="1">
    <source>
        <dbReference type="ARBA" id="ARBA00022722"/>
    </source>
</evidence>
<sequence>MKNLKKRYNLLLSITFIIIMFLSVSCAKTSTLDISNRSNNKEAIIVLEKAQQNIEEYLVELDSGALGKHLTLNDREKLRGSLQNISTEYKKMIISGILDGEKIKEINAILNEEALEIPRDTKEQLFVKEMAKESITCYEKVTGEVWGSWDYSESFVEDGYTDRGWNLVAEAGTVNWQYDSHGAKMSAYKSGESSNIAWMISPELVIGELSVMNFESAQAYPKEGTELKVLISENYSGNVGTATWTELTIPHLATKADGKWSYVDSEDVSLSAYEGKKVHIGFKYIGSNTLSTAFEIKNLKIKNSSVVSGTVSKKVSDPIFTPAAGTYTTKQAITLSSDTDGATIYYTLDGTTPSSASTKYTGAFNITVTTTVKSIAIKDSVESAVITANYIIKTDSGSSDYYASIGADITGSALKAELNDIIDNQTELTYSEVYDALVVTDRDPNNANNVIEIYTGKSIDGPKEYDGGKGWNREHVWAKSHGDFGTTKGPGTDLHHIRVADVSVNSARGNKEFDIGGTPNSEATECKSDSDSWEPRDEVKGDIARMLFYMAVRYEGEHGEPDLKLSEDINDDPKAPTHGKLSVLLEWNKNDPVSETEIRRNNIIDKDYQHNRNPFIDHPEYANRIWGN</sequence>
<dbReference type="Pfam" id="PF13290">
    <property type="entry name" value="CHB_HEX_C_1"/>
    <property type="match status" value="1"/>
</dbReference>
<dbReference type="PANTHER" id="PTHR33607:SF2">
    <property type="entry name" value="ENDONUCLEASE-1"/>
    <property type="match status" value="1"/>
</dbReference>
<reference evidence="5 6" key="1">
    <citation type="submission" date="2022-11" db="EMBL/GenBank/DDBJ databases">
        <title>Haliovirga abyssi gen. nov., sp. nov., a mesophilic fermentative bacterium isolated from the Iheya North hydrothermal field and the proposal of Haliovirgaceae fam. nov.</title>
        <authorList>
            <person name="Miyazaki U."/>
            <person name="Tame A."/>
            <person name="Miyazaki J."/>
            <person name="Takai K."/>
            <person name="Sawayama S."/>
            <person name="Kitajima M."/>
            <person name="Okamoto A."/>
            <person name="Nakagawa S."/>
        </authorList>
    </citation>
    <scope>NUCLEOTIDE SEQUENCE [LARGE SCALE GENOMIC DNA]</scope>
    <source>
        <strain evidence="5 6">IC12</strain>
    </source>
</reference>
<dbReference type="NCBIfam" id="NF038128">
    <property type="entry name" value="choice_anch_J"/>
    <property type="match status" value="1"/>
</dbReference>
<proteinExistence type="predicted"/>
<dbReference type="GO" id="GO:0016787">
    <property type="term" value="F:hydrolase activity"/>
    <property type="evidence" value="ECO:0007669"/>
    <property type="project" value="UniProtKB-KW"/>
</dbReference>
<feature type="compositionally biased region" description="Basic and acidic residues" evidence="3">
    <location>
        <begin position="524"/>
        <end position="536"/>
    </location>
</feature>
<dbReference type="EMBL" id="AP027059">
    <property type="protein sequence ID" value="BDU51384.1"/>
    <property type="molecule type" value="Genomic_DNA"/>
</dbReference>
<dbReference type="InterPro" id="IPR044925">
    <property type="entry name" value="His-Me_finger_sf"/>
</dbReference>